<dbReference type="SUPFAM" id="SSF55486">
    <property type="entry name" value="Metalloproteases ('zincins'), catalytic domain"/>
    <property type="match status" value="1"/>
</dbReference>
<evidence type="ECO:0000313" key="1">
    <source>
        <dbReference type="EMBL" id="GFH16535.1"/>
    </source>
</evidence>
<proteinExistence type="predicted"/>
<comment type="caution">
    <text evidence="1">The sequence shown here is derived from an EMBL/GenBank/DDBJ whole genome shotgun (WGS) entry which is preliminary data.</text>
</comment>
<sequence length="118" mass="12893">MAWDVAFSRGLLHKRVEYSQVEDHMSLRGVLQVSLGLSAPWQGGRAGRLPALWELLHELGHGLHLLMAGHRCCWGQGGALGLPLELLEVPSTLCEHLLTCPTSLSAICRYDPTASDPE</sequence>
<protein>
    <submittedName>
        <fullName evidence="1">NDK domain-containing protein</fullName>
    </submittedName>
</protein>
<dbReference type="EMBL" id="BLLF01001012">
    <property type="protein sequence ID" value="GFH16535.1"/>
    <property type="molecule type" value="Genomic_DNA"/>
</dbReference>
<accession>A0A699Z4P0</accession>
<feature type="non-terminal residue" evidence="1">
    <location>
        <position position="118"/>
    </location>
</feature>
<gene>
    <name evidence="1" type="ORF">HaLaN_12969</name>
</gene>
<feature type="non-terminal residue" evidence="1">
    <location>
        <position position="1"/>
    </location>
</feature>
<name>A0A699Z4P0_HAELA</name>
<dbReference type="Gene3D" id="1.10.1370.40">
    <property type="match status" value="1"/>
</dbReference>
<evidence type="ECO:0000313" key="2">
    <source>
        <dbReference type="Proteomes" id="UP000485058"/>
    </source>
</evidence>
<organism evidence="1 2">
    <name type="scientific">Haematococcus lacustris</name>
    <name type="common">Green alga</name>
    <name type="synonym">Haematococcus pluvialis</name>
    <dbReference type="NCBI Taxonomy" id="44745"/>
    <lineage>
        <taxon>Eukaryota</taxon>
        <taxon>Viridiplantae</taxon>
        <taxon>Chlorophyta</taxon>
        <taxon>core chlorophytes</taxon>
        <taxon>Chlorophyceae</taxon>
        <taxon>CS clade</taxon>
        <taxon>Chlamydomonadales</taxon>
        <taxon>Haematococcaceae</taxon>
        <taxon>Haematococcus</taxon>
    </lineage>
</organism>
<dbReference type="Proteomes" id="UP000485058">
    <property type="component" value="Unassembled WGS sequence"/>
</dbReference>
<dbReference type="AlphaFoldDB" id="A0A699Z4P0"/>
<reference evidence="1 2" key="1">
    <citation type="submission" date="2020-02" db="EMBL/GenBank/DDBJ databases">
        <title>Draft genome sequence of Haematococcus lacustris strain NIES-144.</title>
        <authorList>
            <person name="Morimoto D."/>
            <person name="Nakagawa S."/>
            <person name="Yoshida T."/>
            <person name="Sawayama S."/>
        </authorList>
    </citation>
    <scope>NUCLEOTIDE SEQUENCE [LARGE SCALE GENOMIC DNA]</scope>
    <source>
        <strain evidence="1 2">NIES-144</strain>
    </source>
</reference>
<keyword evidence="2" id="KW-1185">Reference proteome</keyword>